<dbReference type="STRING" id="299467.A0A443SCB0"/>
<evidence type="ECO:0000256" key="4">
    <source>
        <dbReference type="ARBA" id="ARBA00022692"/>
    </source>
</evidence>
<proteinExistence type="inferred from homology"/>
<dbReference type="PANTHER" id="PTHR13505:SF7">
    <property type="entry name" value="TRANSMEMBRANE PROTEIN 208"/>
    <property type="match status" value="1"/>
</dbReference>
<evidence type="ECO:0000256" key="1">
    <source>
        <dbReference type="ARBA" id="ARBA00004477"/>
    </source>
</evidence>
<dbReference type="OrthoDB" id="10012212at2759"/>
<name>A0A443SCB0_9ACAR</name>
<evidence type="ECO:0000256" key="5">
    <source>
        <dbReference type="ARBA" id="ARBA00022824"/>
    </source>
</evidence>
<keyword evidence="4 8" id="KW-0812">Transmembrane</keyword>
<evidence type="ECO:0000313" key="10">
    <source>
        <dbReference type="Proteomes" id="UP000288716"/>
    </source>
</evidence>
<keyword evidence="5" id="KW-0256">Endoplasmic reticulum</keyword>
<accession>A0A443SCB0</accession>
<comment type="subcellular location">
    <subcellularLocation>
        <location evidence="1">Endoplasmic reticulum membrane</location>
        <topology evidence="1">Multi-pass membrane protein</topology>
    </subcellularLocation>
</comment>
<dbReference type="AlphaFoldDB" id="A0A443SCB0"/>
<dbReference type="Proteomes" id="UP000288716">
    <property type="component" value="Unassembled WGS sequence"/>
</dbReference>
<dbReference type="PANTHER" id="PTHR13505">
    <property type="entry name" value="TRANSMEMBRANE PROTEIN 208"/>
    <property type="match status" value="1"/>
</dbReference>
<keyword evidence="10" id="KW-1185">Reference proteome</keyword>
<dbReference type="VEuPathDB" id="VectorBase:LDEU006853"/>
<dbReference type="GO" id="GO:0005773">
    <property type="term" value="C:vacuole"/>
    <property type="evidence" value="ECO:0007669"/>
    <property type="project" value="GOC"/>
</dbReference>
<keyword evidence="7 8" id="KW-0472">Membrane</keyword>
<keyword evidence="6 8" id="KW-1133">Transmembrane helix</keyword>
<evidence type="ECO:0000256" key="2">
    <source>
        <dbReference type="ARBA" id="ARBA00009950"/>
    </source>
</evidence>
<dbReference type="GO" id="GO:0006624">
    <property type="term" value="P:vacuolar protein processing"/>
    <property type="evidence" value="ECO:0007669"/>
    <property type="project" value="TreeGrafter"/>
</dbReference>
<sequence>MAKGKQATKGQKQILEENKETIKFYSFMSFGALACYICVMSLFFWEQYSLKNIIATVFSILIYGSSILLFKYMAKPAYSETGQLIDGGIDLNMEAGFAEHLKDLIILTAICQCLSLITNYFWALWLLAPGRAMQLLFVNVISPWIFQSAPEMEIDEKKQKKLERKKIKRF</sequence>
<evidence type="ECO:0000256" key="6">
    <source>
        <dbReference type="ARBA" id="ARBA00022989"/>
    </source>
</evidence>
<organism evidence="9 10">
    <name type="scientific">Leptotrombidium deliense</name>
    <dbReference type="NCBI Taxonomy" id="299467"/>
    <lineage>
        <taxon>Eukaryota</taxon>
        <taxon>Metazoa</taxon>
        <taxon>Ecdysozoa</taxon>
        <taxon>Arthropoda</taxon>
        <taxon>Chelicerata</taxon>
        <taxon>Arachnida</taxon>
        <taxon>Acari</taxon>
        <taxon>Acariformes</taxon>
        <taxon>Trombidiformes</taxon>
        <taxon>Prostigmata</taxon>
        <taxon>Anystina</taxon>
        <taxon>Parasitengona</taxon>
        <taxon>Trombiculoidea</taxon>
        <taxon>Trombiculidae</taxon>
        <taxon>Leptotrombidium</taxon>
    </lineage>
</organism>
<comment type="caution">
    <text evidence="9">The sequence shown here is derived from an EMBL/GenBank/DDBJ whole genome shotgun (WGS) entry which is preliminary data.</text>
</comment>
<dbReference type="PROSITE" id="PS51257">
    <property type="entry name" value="PROKAR_LIPOPROTEIN"/>
    <property type="match status" value="1"/>
</dbReference>
<evidence type="ECO:0000313" key="9">
    <source>
        <dbReference type="EMBL" id="RWS25188.1"/>
    </source>
</evidence>
<protein>
    <recommendedName>
        <fullName evidence="3">Transmembrane protein 208</fullName>
    </recommendedName>
</protein>
<evidence type="ECO:0000256" key="3">
    <source>
        <dbReference type="ARBA" id="ARBA00015033"/>
    </source>
</evidence>
<evidence type="ECO:0000256" key="8">
    <source>
        <dbReference type="SAM" id="Phobius"/>
    </source>
</evidence>
<gene>
    <name evidence="9" type="ORF">B4U80_02440</name>
</gene>
<dbReference type="InterPro" id="IPR008506">
    <property type="entry name" value="SND2/TMEM208"/>
</dbReference>
<feature type="transmembrane region" description="Helical" evidence="8">
    <location>
        <begin position="52"/>
        <end position="74"/>
    </location>
</feature>
<dbReference type="GO" id="GO:0005789">
    <property type="term" value="C:endoplasmic reticulum membrane"/>
    <property type="evidence" value="ECO:0007669"/>
    <property type="project" value="UniProtKB-SubCell"/>
</dbReference>
<evidence type="ECO:0000256" key="7">
    <source>
        <dbReference type="ARBA" id="ARBA00023136"/>
    </source>
</evidence>
<feature type="transmembrane region" description="Helical" evidence="8">
    <location>
        <begin position="24"/>
        <end position="45"/>
    </location>
</feature>
<comment type="similarity">
    <text evidence="2">Belongs to the TMEM208 family.</text>
</comment>
<dbReference type="EMBL" id="NCKV01003978">
    <property type="protein sequence ID" value="RWS25188.1"/>
    <property type="molecule type" value="Genomic_DNA"/>
</dbReference>
<reference evidence="9 10" key="1">
    <citation type="journal article" date="2018" name="Gigascience">
        <title>Genomes of trombidid mites reveal novel predicted allergens and laterally-transferred genes associated with secondary metabolism.</title>
        <authorList>
            <person name="Dong X."/>
            <person name="Chaisiri K."/>
            <person name="Xia D."/>
            <person name="Armstrong S.D."/>
            <person name="Fang Y."/>
            <person name="Donnelly M.J."/>
            <person name="Kadowaki T."/>
            <person name="McGarry J.W."/>
            <person name="Darby A.C."/>
            <person name="Makepeace B.L."/>
        </authorList>
    </citation>
    <scope>NUCLEOTIDE SEQUENCE [LARGE SCALE GENOMIC DNA]</scope>
    <source>
        <strain evidence="9">UoL-UT</strain>
    </source>
</reference>
<dbReference type="Pfam" id="PF05620">
    <property type="entry name" value="TMEM208_SND2"/>
    <property type="match status" value="1"/>
</dbReference>
<feature type="transmembrane region" description="Helical" evidence="8">
    <location>
        <begin position="104"/>
        <end position="127"/>
    </location>
</feature>